<dbReference type="InterPro" id="IPR040391">
    <property type="entry name" value="BEND5"/>
</dbReference>
<dbReference type="GO" id="GO:0045892">
    <property type="term" value="P:negative regulation of DNA-templated transcription"/>
    <property type="evidence" value="ECO:0007669"/>
    <property type="project" value="InterPro"/>
</dbReference>
<accession>A0A7R9F9F6</accession>
<dbReference type="EMBL" id="OD571591">
    <property type="protein sequence ID" value="CAD7449380.1"/>
    <property type="molecule type" value="Genomic_DNA"/>
</dbReference>
<reference evidence="2" key="1">
    <citation type="submission" date="2020-11" db="EMBL/GenBank/DDBJ databases">
        <authorList>
            <person name="Tran Van P."/>
        </authorList>
    </citation>
    <scope>NUCLEOTIDE SEQUENCE</scope>
</reference>
<gene>
    <name evidence="2" type="ORF">TBIB3V08_LOCUS11655</name>
</gene>
<dbReference type="PROSITE" id="PS51457">
    <property type="entry name" value="BEN"/>
    <property type="match status" value="1"/>
</dbReference>
<dbReference type="PANTHER" id="PTHR14628:SF1">
    <property type="entry name" value="BEN DOMAIN-CONTAINING PROTEIN 5"/>
    <property type="match status" value="1"/>
</dbReference>
<feature type="domain" description="BEN" evidence="1">
    <location>
        <begin position="82"/>
        <end position="179"/>
    </location>
</feature>
<evidence type="ECO:0000259" key="1">
    <source>
        <dbReference type="PROSITE" id="PS51457"/>
    </source>
</evidence>
<proteinExistence type="predicted"/>
<protein>
    <recommendedName>
        <fullName evidence="1">BEN domain-containing protein</fullName>
    </recommendedName>
</protein>
<sequence>MFAHVKFTKDHQLKIVDVKEIEVLNGGDIKEKQICRVLKNGEYEKAIILRLGGENASFITSKNDVQIEPPLFEQVDDKIHLGSNVYVNAQAWHKVQLEKDPSKWVKSLAVVIWGSEELAKRSVKGGSRPPLTPLKLRVMKDRYEEFLEKRGYAGEAKSTFASRMNSFLGGKISDLQPHRFKKRSLSNN</sequence>
<organism evidence="2">
    <name type="scientific">Timema bartmani</name>
    <dbReference type="NCBI Taxonomy" id="61472"/>
    <lineage>
        <taxon>Eukaryota</taxon>
        <taxon>Metazoa</taxon>
        <taxon>Ecdysozoa</taxon>
        <taxon>Arthropoda</taxon>
        <taxon>Hexapoda</taxon>
        <taxon>Insecta</taxon>
        <taxon>Pterygota</taxon>
        <taxon>Neoptera</taxon>
        <taxon>Polyneoptera</taxon>
        <taxon>Phasmatodea</taxon>
        <taxon>Timematodea</taxon>
        <taxon>Timematoidea</taxon>
        <taxon>Timematidae</taxon>
        <taxon>Timema</taxon>
    </lineage>
</organism>
<dbReference type="AlphaFoldDB" id="A0A7R9F9F6"/>
<dbReference type="InterPro" id="IPR018379">
    <property type="entry name" value="BEN_domain"/>
</dbReference>
<evidence type="ECO:0000313" key="2">
    <source>
        <dbReference type="EMBL" id="CAD7449380.1"/>
    </source>
</evidence>
<dbReference type="PANTHER" id="PTHR14628">
    <property type="entry name" value="BEN DOMAIN-CONTAINING PROTEIN 5"/>
    <property type="match status" value="1"/>
</dbReference>
<name>A0A7R9F9F6_9NEOP</name>
<dbReference type="GO" id="GO:0003677">
    <property type="term" value="F:DNA binding"/>
    <property type="evidence" value="ECO:0007669"/>
    <property type="project" value="InterPro"/>
</dbReference>